<comment type="caution">
    <text evidence="1">The sequence shown here is derived from an EMBL/GenBank/DDBJ whole genome shotgun (WGS) entry which is preliminary data.</text>
</comment>
<accession>A0ACC3CVF0</accession>
<organism evidence="1 2">
    <name type="scientific">Coniosporium uncinatum</name>
    <dbReference type="NCBI Taxonomy" id="93489"/>
    <lineage>
        <taxon>Eukaryota</taxon>
        <taxon>Fungi</taxon>
        <taxon>Dikarya</taxon>
        <taxon>Ascomycota</taxon>
        <taxon>Pezizomycotina</taxon>
        <taxon>Dothideomycetes</taxon>
        <taxon>Dothideomycetes incertae sedis</taxon>
        <taxon>Coniosporium</taxon>
    </lineage>
</organism>
<gene>
    <name evidence="1" type="ORF">LTS18_014555</name>
</gene>
<dbReference type="EMBL" id="JAWDJW010011017">
    <property type="protein sequence ID" value="KAK3045109.1"/>
    <property type="molecule type" value="Genomic_DNA"/>
</dbReference>
<proteinExistence type="predicted"/>
<evidence type="ECO:0000313" key="2">
    <source>
        <dbReference type="Proteomes" id="UP001186974"/>
    </source>
</evidence>
<evidence type="ECO:0000313" key="1">
    <source>
        <dbReference type="EMBL" id="KAK3045109.1"/>
    </source>
</evidence>
<sequence length="185" mass="21483">MDRTFAHQSPAAGSQAPQMLEAEMLSPDNTGSTIRPPALCHCRDEGASTSAIPPPTYQSHNESRSFFPENLPDRPQPRQNNQFLAFLGLIASCLGLTILISFIHRRCMSLRRLVDRRADQEERRAARAYRCMARKQRVRDWWYGRQRQQRTDDYDEKRALIIQQENTLENAMQDEIMQLRNAHDI</sequence>
<reference evidence="1" key="1">
    <citation type="submission" date="2024-09" db="EMBL/GenBank/DDBJ databases">
        <title>Black Yeasts Isolated from many extreme environments.</title>
        <authorList>
            <person name="Coleine C."/>
            <person name="Stajich J.E."/>
            <person name="Selbmann L."/>
        </authorList>
    </citation>
    <scope>NUCLEOTIDE SEQUENCE</scope>
    <source>
        <strain evidence="1">CCFEE 5737</strain>
    </source>
</reference>
<keyword evidence="2" id="KW-1185">Reference proteome</keyword>
<name>A0ACC3CVF0_9PEZI</name>
<protein>
    <submittedName>
        <fullName evidence="1">Uncharacterized protein</fullName>
    </submittedName>
</protein>
<dbReference type="Proteomes" id="UP001186974">
    <property type="component" value="Unassembled WGS sequence"/>
</dbReference>
<feature type="non-terminal residue" evidence="1">
    <location>
        <position position="185"/>
    </location>
</feature>